<dbReference type="Proteomes" id="UP000800040">
    <property type="component" value="Unassembled WGS sequence"/>
</dbReference>
<dbReference type="PANTHER" id="PTHR34724:SF2">
    <property type="entry name" value="OS12G0596101 PROTEIN"/>
    <property type="match status" value="1"/>
</dbReference>
<evidence type="ECO:0000313" key="1">
    <source>
        <dbReference type="EMBL" id="KAF1834845.1"/>
    </source>
</evidence>
<dbReference type="OrthoDB" id="88410at2759"/>
<evidence type="ECO:0000313" key="2">
    <source>
        <dbReference type="Proteomes" id="UP000800040"/>
    </source>
</evidence>
<proteinExistence type="predicted"/>
<keyword evidence="2" id="KW-1185">Reference proteome</keyword>
<name>A0A6A5KAD6_9PLEO</name>
<gene>
    <name evidence="1" type="ORF">BDW02DRAFT_497347</name>
</gene>
<dbReference type="AlphaFoldDB" id="A0A6A5KAD6"/>
<protein>
    <submittedName>
        <fullName evidence="1">Uncharacterized protein</fullName>
    </submittedName>
</protein>
<organism evidence="1 2">
    <name type="scientific">Decorospora gaudefroyi</name>
    <dbReference type="NCBI Taxonomy" id="184978"/>
    <lineage>
        <taxon>Eukaryota</taxon>
        <taxon>Fungi</taxon>
        <taxon>Dikarya</taxon>
        <taxon>Ascomycota</taxon>
        <taxon>Pezizomycotina</taxon>
        <taxon>Dothideomycetes</taxon>
        <taxon>Pleosporomycetidae</taxon>
        <taxon>Pleosporales</taxon>
        <taxon>Pleosporineae</taxon>
        <taxon>Pleosporaceae</taxon>
        <taxon>Decorospora</taxon>
    </lineage>
</organism>
<dbReference type="PANTHER" id="PTHR34724">
    <property type="entry name" value="OS12G0596101 PROTEIN"/>
    <property type="match status" value="1"/>
</dbReference>
<reference evidence="1" key="1">
    <citation type="submission" date="2020-01" db="EMBL/GenBank/DDBJ databases">
        <authorList>
            <consortium name="DOE Joint Genome Institute"/>
            <person name="Haridas S."/>
            <person name="Albert R."/>
            <person name="Binder M."/>
            <person name="Bloem J."/>
            <person name="Labutti K."/>
            <person name="Salamov A."/>
            <person name="Andreopoulos B."/>
            <person name="Baker S.E."/>
            <person name="Barry K."/>
            <person name="Bills G."/>
            <person name="Bluhm B.H."/>
            <person name="Cannon C."/>
            <person name="Castanera R."/>
            <person name="Culley D.E."/>
            <person name="Daum C."/>
            <person name="Ezra D."/>
            <person name="Gonzalez J.B."/>
            <person name="Henrissat B."/>
            <person name="Kuo A."/>
            <person name="Liang C."/>
            <person name="Lipzen A."/>
            <person name="Lutzoni F."/>
            <person name="Magnuson J."/>
            <person name="Mondo S."/>
            <person name="Nolan M."/>
            <person name="Ohm R."/>
            <person name="Pangilinan J."/>
            <person name="Park H.-J."/>
            <person name="Ramirez L."/>
            <person name="Alfaro M."/>
            <person name="Sun H."/>
            <person name="Tritt A."/>
            <person name="Yoshinaga Y."/>
            <person name="Zwiers L.-H."/>
            <person name="Turgeon B.G."/>
            <person name="Goodwin S.B."/>
            <person name="Spatafora J.W."/>
            <person name="Crous P.W."/>
            <person name="Grigoriev I.V."/>
        </authorList>
    </citation>
    <scope>NUCLEOTIDE SEQUENCE</scope>
    <source>
        <strain evidence="1">P77</strain>
    </source>
</reference>
<accession>A0A6A5KAD6</accession>
<sequence>MCKKAVCDSCHKTTWWGCGKHIPGVMESVPSEQWCTCGPQIEQEGHKYPPMGSLASA</sequence>
<dbReference type="EMBL" id="ML975296">
    <property type="protein sequence ID" value="KAF1834845.1"/>
    <property type="molecule type" value="Genomic_DNA"/>
</dbReference>